<protein>
    <submittedName>
        <fullName evidence="1">Kinesin-like protein KIN-12E</fullName>
    </submittedName>
</protein>
<evidence type="ECO:0000313" key="1">
    <source>
        <dbReference type="EMBL" id="KAI7999040.1"/>
    </source>
</evidence>
<accession>A0ACC0GFR8</accession>
<reference evidence="1 2" key="1">
    <citation type="journal article" date="2022" name="Plant J.">
        <title>Chromosome-level genome of Camellia lanceoleosa provides a valuable resource for understanding genome evolution and self-incompatibility.</title>
        <authorList>
            <person name="Gong W."/>
            <person name="Xiao S."/>
            <person name="Wang L."/>
            <person name="Liao Z."/>
            <person name="Chang Y."/>
            <person name="Mo W."/>
            <person name="Hu G."/>
            <person name="Li W."/>
            <person name="Zhao G."/>
            <person name="Zhu H."/>
            <person name="Hu X."/>
            <person name="Ji K."/>
            <person name="Xiang X."/>
            <person name="Song Q."/>
            <person name="Yuan D."/>
            <person name="Jin S."/>
            <person name="Zhang L."/>
        </authorList>
    </citation>
    <scope>NUCLEOTIDE SEQUENCE [LARGE SCALE GENOMIC DNA]</scope>
    <source>
        <strain evidence="1">SQ_2022a</strain>
    </source>
</reference>
<gene>
    <name evidence="1" type="ORF">LOK49_LG10G02582</name>
</gene>
<organism evidence="1 2">
    <name type="scientific">Camellia lanceoleosa</name>
    <dbReference type="NCBI Taxonomy" id="1840588"/>
    <lineage>
        <taxon>Eukaryota</taxon>
        <taxon>Viridiplantae</taxon>
        <taxon>Streptophyta</taxon>
        <taxon>Embryophyta</taxon>
        <taxon>Tracheophyta</taxon>
        <taxon>Spermatophyta</taxon>
        <taxon>Magnoliopsida</taxon>
        <taxon>eudicotyledons</taxon>
        <taxon>Gunneridae</taxon>
        <taxon>Pentapetalae</taxon>
        <taxon>asterids</taxon>
        <taxon>Ericales</taxon>
        <taxon>Theaceae</taxon>
        <taxon>Camellia</taxon>
    </lineage>
</organism>
<keyword evidence="2" id="KW-1185">Reference proteome</keyword>
<comment type="caution">
    <text evidence="1">The sequence shown here is derived from an EMBL/GenBank/DDBJ whole genome shotgun (WGS) entry which is preliminary data.</text>
</comment>
<dbReference type="EMBL" id="CM045767">
    <property type="protein sequence ID" value="KAI7999040.1"/>
    <property type="molecule type" value="Genomic_DNA"/>
</dbReference>
<sequence length="93" mass="10071">MLQGAANRKVVATNMNLASSRSHSVFTCIIERITRHLFARLNLVDLAGSERQKSSSAKGECLKEATNIKSLSTIGFVLPPFLVLSLILLPSST</sequence>
<dbReference type="Proteomes" id="UP001060215">
    <property type="component" value="Chromosome 10"/>
</dbReference>
<proteinExistence type="predicted"/>
<evidence type="ECO:0000313" key="2">
    <source>
        <dbReference type="Proteomes" id="UP001060215"/>
    </source>
</evidence>
<name>A0ACC0GFR8_9ERIC</name>